<dbReference type="GO" id="GO:0042274">
    <property type="term" value="P:ribosomal small subunit biogenesis"/>
    <property type="evidence" value="ECO:0007669"/>
    <property type="project" value="InterPro"/>
</dbReference>
<dbReference type="OrthoDB" id="5852896at2759"/>
<dbReference type="GO" id="GO:0005634">
    <property type="term" value="C:nucleus"/>
    <property type="evidence" value="ECO:0007669"/>
    <property type="project" value="TreeGrafter"/>
</dbReference>
<dbReference type="GO" id="GO:0030688">
    <property type="term" value="C:preribosome, small subunit precursor"/>
    <property type="evidence" value="ECO:0007669"/>
    <property type="project" value="TreeGrafter"/>
</dbReference>
<reference evidence="2" key="1">
    <citation type="submission" date="2021-03" db="EMBL/GenBank/DDBJ databases">
        <authorList>
            <person name="Tagirdzhanova G."/>
        </authorList>
    </citation>
    <scope>NUCLEOTIDE SEQUENCE</scope>
</reference>
<name>A0A8H3IG31_9LECA</name>
<comment type="similarity">
    <text evidence="1">Belongs to the LTV1 family.</text>
</comment>
<dbReference type="PANTHER" id="PTHR21531">
    <property type="entry name" value="LOW-TEMPERATURE VIABILITY PROTEIN LTV1-RELATED"/>
    <property type="match status" value="1"/>
</dbReference>
<accession>A0A8H3IG31</accession>
<sequence>MPRKKWIDKSNSTTYQLVHRAQNDPLIHDEFSSSMVFQEVAPTQARKVRNRRDLENELFGASDISSVTSGTDASVIRDNEGEAAEHGIYYDDTEYDYMQHMRDLGGERNDEASAIWISASQGKEKQKQKQSLSDALAALDLEHEKVQAEKKGKLVDPAILPASGMRKTTYQEQQDLPDELAGFQPDMDPRLREMLEALDDEAFIDADEDGDFFASIAEGGEEISLEEFEDGLYEDQDGDWLDEEEEGWASDHTIKANEDKDVVPQLVSAPAVSGVTQLPLKAAAATEDGDFMSSFRNLPSAIKKPISDTRIGASGAGSLYSAAQSSLLSGMKHKKRKGARTSLSSFSMTSSSIARTEGLQTLDARFDRILESYAEDDADGEYDDSMSMASGMTGGSKASGISHASQFSGISNLSITSRRSAMSELVNRKEFDSVMDDFLGGHEIKGRRRVRKGNGKSGMQELDEIRNTLGRKERMSGSIASASVTG</sequence>
<evidence type="ECO:0000313" key="2">
    <source>
        <dbReference type="EMBL" id="CAF9912369.1"/>
    </source>
</evidence>
<dbReference type="InterPro" id="IPR007307">
    <property type="entry name" value="Ltv1"/>
</dbReference>
<dbReference type="EMBL" id="CAJPDQ010000007">
    <property type="protein sequence ID" value="CAF9912369.1"/>
    <property type="molecule type" value="Genomic_DNA"/>
</dbReference>
<protein>
    <recommendedName>
        <fullName evidence="4">Low temperature viability protein</fullName>
    </recommendedName>
</protein>
<comment type="caution">
    <text evidence="2">The sequence shown here is derived from an EMBL/GenBank/DDBJ whole genome shotgun (WGS) entry which is preliminary data.</text>
</comment>
<dbReference type="PANTHER" id="PTHR21531:SF0">
    <property type="entry name" value="PROTEIN LTV1 HOMOLOG"/>
    <property type="match status" value="1"/>
</dbReference>
<evidence type="ECO:0000313" key="3">
    <source>
        <dbReference type="Proteomes" id="UP000664169"/>
    </source>
</evidence>
<dbReference type="AlphaFoldDB" id="A0A8H3IG31"/>
<evidence type="ECO:0008006" key="4">
    <source>
        <dbReference type="Google" id="ProtNLM"/>
    </source>
</evidence>
<dbReference type="Proteomes" id="UP000664169">
    <property type="component" value="Unassembled WGS sequence"/>
</dbReference>
<dbReference type="Pfam" id="PF04180">
    <property type="entry name" value="LTV"/>
    <property type="match status" value="1"/>
</dbReference>
<organism evidence="2 3">
    <name type="scientific">Gomphillus americanus</name>
    <dbReference type="NCBI Taxonomy" id="1940652"/>
    <lineage>
        <taxon>Eukaryota</taxon>
        <taxon>Fungi</taxon>
        <taxon>Dikarya</taxon>
        <taxon>Ascomycota</taxon>
        <taxon>Pezizomycotina</taxon>
        <taxon>Lecanoromycetes</taxon>
        <taxon>OSLEUM clade</taxon>
        <taxon>Ostropomycetidae</taxon>
        <taxon>Ostropales</taxon>
        <taxon>Graphidaceae</taxon>
        <taxon>Gomphilloideae</taxon>
        <taxon>Gomphillus</taxon>
    </lineage>
</organism>
<evidence type="ECO:0000256" key="1">
    <source>
        <dbReference type="ARBA" id="ARBA00009078"/>
    </source>
</evidence>
<keyword evidence="3" id="KW-1185">Reference proteome</keyword>
<proteinExistence type="inferred from homology"/>
<gene>
    <name evidence="2" type="ORF">GOMPHAMPRED_007642</name>
</gene>
<dbReference type="GO" id="GO:0005829">
    <property type="term" value="C:cytosol"/>
    <property type="evidence" value="ECO:0007669"/>
    <property type="project" value="TreeGrafter"/>
</dbReference>
<dbReference type="GO" id="GO:0000056">
    <property type="term" value="P:ribosomal small subunit export from nucleus"/>
    <property type="evidence" value="ECO:0007669"/>
    <property type="project" value="TreeGrafter"/>
</dbReference>